<dbReference type="Gene3D" id="1.20.1280.290">
    <property type="match status" value="2"/>
</dbReference>
<dbReference type="PANTHER" id="PTHR14856">
    <property type="entry name" value="PQ-LOOP REPEAT-CONTAINING PROTEIN 1-LIKE PROTEIN"/>
    <property type="match status" value="1"/>
</dbReference>
<evidence type="ECO:0000256" key="4">
    <source>
        <dbReference type="ARBA" id="ARBA00023136"/>
    </source>
</evidence>
<feature type="transmembrane region" description="Helical" evidence="5">
    <location>
        <begin position="20"/>
        <end position="40"/>
    </location>
</feature>
<evidence type="ECO:0000313" key="6">
    <source>
        <dbReference type="EMBL" id="CAK8695884.1"/>
    </source>
</evidence>
<feature type="transmembrane region" description="Helical" evidence="5">
    <location>
        <begin position="78"/>
        <end position="99"/>
    </location>
</feature>
<comment type="caution">
    <text evidence="6">The sequence shown here is derived from an EMBL/GenBank/DDBJ whole genome shotgun (WGS) entry which is preliminary data.</text>
</comment>
<keyword evidence="3 5" id="KW-1133">Transmembrane helix</keyword>
<dbReference type="SMART" id="SM00679">
    <property type="entry name" value="CTNS"/>
    <property type="match status" value="2"/>
</dbReference>
<feature type="transmembrane region" description="Helical" evidence="5">
    <location>
        <begin position="128"/>
        <end position="146"/>
    </location>
</feature>
<feature type="transmembrane region" description="Helical" evidence="5">
    <location>
        <begin position="52"/>
        <end position="72"/>
    </location>
</feature>
<keyword evidence="4 5" id="KW-0472">Membrane</keyword>
<protein>
    <recommendedName>
        <fullName evidence="8">PQ-loop repeat-containing protein 1</fullName>
    </recommendedName>
</protein>
<gene>
    <name evidence="6" type="ORF">CVLEPA_LOCUS29095</name>
</gene>
<evidence type="ECO:0000256" key="2">
    <source>
        <dbReference type="ARBA" id="ARBA00022692"/>
    </source>
</evidence>
<feature type="transmembrane region" description="Helical" evidence="5">
    <location>
        <begin position="213"/>
        <end position="236"/>
    </location>
</feature>
<dbReference type="Pfam" id="PF04193">
    <property type="entry name" value="PQ-loop"/>
    <property type="match status" value="2"/>
</dbReference>
<name>A0ABP0GYM0_CLALP</name>
<dbReference type="InterPro" id="IPR006603">
    <property type="entry name" value="PQ-loop_rpt"/>
</dbReference>
<evidence type="ECO:0000256" key="1">
    <source>
        <dbReference type="ARBA" id="ARBA00004141"/>
    </source>
</evidence>
<accession>A0ABP0GYM0</accession>
<keyword evidence="2 5" id="KW-0812">Transmembrane</keyword>
<comment type="subcellular location">
    <subcellularLocation>
        <location evidence="1">Membrane</location>
        <topology evidence="1">Multi-pass membrane protein</topology>
    </subcellularLocation>
</comment>
<evidence type="ECO:0000256" key="5">
    <source>
        <dbReference type="SAM" id="Phobius"/>
    </source>
</evidence>
<evidence type="ECO:0000313" key="7">
    <source>
        <dbReference type="Proteomes" id="UP001642483"/>
    </source>
</evidence>
<organism evidence="6 7">
    <name type="scientific">Clavelina lepadiformis</name>
    <name type="common">Light-bulb sea squirt</name>
    <name type="synonym">Ascidia lepadiformis</name>
    <dbReference type="NCBI Taxonomy" id="159417"/>
    <lineage>
        <taxon>Eukaryota</taxon>
        <taxon>Metazoa</taxon>
        <taxon>Chordata</taxon>
        <taxon>Tunicata</taxon>
        <taxon>Ascidiacea</taxon>
        <taxon>Aplousobranchia</taxon>
        <taxon>Clavelinidae</taxon>
        <taxon>Clavelina</taxon>
    </lineage>
</organism>
<reference evidence="6 7" key="1">
    <citation type="submission" date="2024-02" db="EMBL/GenBank/DDBJ databases">
        <authorList>
            <person name="Daric V."/>
            <person name="Darras S."/>
        </authorList>
    </citation>
    <scope>NUCLEOTIDE SEQUENCE [LARGE SCALE GENOMIC DNA]</scope>
</reference>
<keyword evidence="7" id="KW-1185">Reference proteome</keyword>
<sequence>MNMNFNHIPVSAVGFIQSVVKWIASGAMVFGGVIPYIPQYRDIKRTENSEGFSTYVCLVLLVANMLRIFFWFGRHFELPLLLQSIIMIITMMAMLKLCVKVQSSHELSTRRRAFIDFDSRFFWKWNRFSDYVQAVLLFAAFGSYLNYVFLDYAVFVETIGFLAVFAEAMLGAPQFYRNYQNQSTVGMSVQMVAMWTSGDIFKSTYFVANKAPVQFWICGIMQVCLDIAILFQVWYYSKHPHTTRKAAL</sequence>
<evidence type="ECO:0008006" key="8">
    <source>
        <dbReference type="Google" id="ProtNLM"/>
    </source>
</evidence>
<dbReference type="Proteomes" id="UP001642483">
    <property type="component" value="Unassembled WGS sequence"/>
</dbReference>
<dbReference type="PANTHER" id="PTHR14856:SF9">
    <property type="entry name" value="PQ-LOOP REPEAT-CONTAINING PROTEIN 1"/>
    <property type="match status" value="1"/>
</dbReference>
<dbReference type="InterPro" id="IPR052241">
    <property type="entry name" value="SLC66/Scramblase_ANY1"/>
</dbReference>
<dbReference type="EMBL" id="CAWYQH010000152">
    <property type="protein sequence ID" value="CAK8695884.1"/>
    <property type="molecule type" value="Genomic_DNA"/>
</dbReference>
<evidence type="ECO:0000256" key="3">
    <source>
        <dbReference type="ARBA" id="ARBA00022989"/>
    </source>
</evidence>
<proteinExistence type="predicted"/>